<keyword evidence="2" id="KW-1185">Reference proteome</keyword>
<gene>
    <name evidence="1" type="ORF">LMG28138_01838</name>
</gene>
<dbReference type="RefSeq" id="WP_175104438.1">
    <property type="nucleotide sequence ID" value="NZ_CADIKM010000006.1"/>
</dbReference>
<protein>
    <submittedName>
        <fullName evidence="1">Uncharacterized protein</fullName>
    </submittedName>
</protein>
<dbReference type="Proteomes" id="UP000494115">
    <property type="component" value="Unassembled WGS sequence"/>
</dbReference>
<dbReference type="AlphaFoldDB" id="A0A6S7C9V3"/>
<sequence>MKPFDLEAVKRGEPLVTRKGKAAKFIVHVPECDPAYRVIALVEGQHLTNSYYEDGRIGRPGDSDIDLFMAPKKRTVYVNVYGNRNDLDSGPKLGGFDTEDLARENSIGTVFRVVAVAVPIEIED</sequence>
<name>A0A6S7C9V3_9BURK</name>
<dbReference type="EMBL" id="CADIKM010000006">
    <property type="protein sequence ID" value="CAB3784583.1"/>
    <property type="molecule type" value="Genomic_DNA"/>
</dbReference>
<proteinExistence type="predicted"/>
<evidence type="ECO:0000313" key="2">
    <source>
        <dbReference type="Proteomes" id="UP000494115"/>
    </source>
</evidence>
<evidence type="ECO:0000313" key="1">
    <source>
        <dbReference type="EMBL" id="CAB3784583.1"/>
    </source>
</evidence>
<accession>A0A6S7C9V3</accession>
<reference evidence="1 2" key="1">
    <citation type="submission" date="2020-04" db="EMBL/GenBank/DDBJ databases">
        <authorList>
            <person name="De Canck E."/>
        </authorList>
    </citation>
    <scope>NUCLEOTIDE SEQUENCE [LARGE SCALE GENOMIC DNA]</scope>
    <source>
        <strain evidence="1 2">LMG 28138</strain>
    </source>
</reference>
<organism evidence="1 2">
    <name type="scientific">Pararobbsia alpina</name>
    <dbReference type="NCBI Taxonomy" id="621374"/>
    <lineage>
        <taxon>Bacteria</taxon>
        <taxon>Pseudomonadati</taxon>
        <taxon>Pseudomonadota</taxon>
        <taxon>Betaproteobacteria</taxon>
        <taxon>Burkholderiales</taxon>
        <taxon>Burkholderiaceae</taxon>
        <taxon>Pararobbsia</taxon>
    </lineage>
</organism>